<evidence type="ECO:0000313" key="2">
    <source>
        <dbReference type="EMBL" id="RZB57537.1"/>
    </source>
</evidence>
<protein>
    <recommendedName>
        <fullName evidence="4">Retrovirus-related Pol polyprotein from transposon RE1</fullName>
    </recommendedName>
</protein>
<feature type="region of interest" description="Disordered" evidence="1">
    <location>
        <begin position="196"/>
        <end position="242"/>
    </location>
</feature>
<proteinExistence type="predicted"/>
<dbReference type="PANTHER" id="PTHR47481">
    <property type="match status" value="1"/>
</dbReference>
<dbReference type="Pfam" id="PF14223">
    <property type="entry name" value="Retrotran_gag_2"/>
    <property type="match status" value="1"/>
</dbReference>
<evidence type="ECO:0000256" key="1">
    <source>
        <dbReference type="SAM" id="MobiDB-lite"/>
    </source>
</evidence>
<dbReference type="PANTHER" id="PTHR47481:SF30">
    <property type="entry name" value="CCHC-TYPE DOMAIN-CONTAINING PROTEIN"/>
    <property type="match status" value="1"/>
</dbReference>
<comment type="caution">
    <text evidence="2">The sequence shown here is derived from an EMBL/GenBank/DDBJ whole genome shotgun (WGS) entry which is preliminary data.</text>
</comment>
<feature type="compositionally biased region" description="Basic and acidic residues" evidence="1">
    <location>
        <begin position="233"/>
        <end position="242"/>
    </location>
</feature>
<sequence length="242" mass="26715">MQNPPVSIVLSSEYSQKDPSMAESPLPPSATPFSSSSAFSHSISKKLTDSNFLLWKQQVEPVIKAHQLHRSVHSFQVWEKIHDHFQKLTRAGARQLRAELRSTTLNSKNVSEFLLRIKALADALASVGDPITPEQHVDVILEGLSSDNNSVISAIESKFQLMQIEEMEALLAHEMRLEKSQKKLASETASLNLMEIPSSKSQQQQSSSAQANVASENANSNYNSYSGYCSSRRGRDGRNGCG</sequence>
<dbReference type="Proteomes" id="UP000289340">
    <property type="component" value="Chromosome 17"/>
</dbReference>
<feature type="region of interest" description="Disordered" evidence="1">
    <location>
        <begin position="11"/>
        <end position="33"/>
    </location>
</feature>
<gene>
    <name evidence="2" type="ORF">D0Y65_046284</name>
</gene>
<dbReference type="AlphaFoldDB" id="A0A445G8L1"/>
<feature type="compositionally biased region" description="Low complexity" evidence="1">
    <location>
        <begin position="198"/>
        <end position="231"/>
    </location>
</feature>
<accession>A0A445G8L1</accession>
<evidence type="ECO:0000313" key="3">
    <source>
        <dbReference type="Proteomes" id="UP000289340"/>
    </source>
</evidence>
<reference evidence="2 3" key="1">
    <citation type="submission" date="2018-09" db="EMBL/GenBank/DDBJ databases">
        <title>A high-quality reference genome of wild soybean provides a powerful tool to mine soybean genomes.</title>
        <authorList>
            <person name="Xie M."/>
            <person name="Chung C.Y.L."/>
            <person name="Li M.-W."/>
            <person name="Wong F.-L."/>
            <person name="Chan T.-F."/>
            <person name="Lam H.-M."/>
        </authorList>
    </citation>
    <scope>NUCLEOTIDE SEQUENCE [LARGE SCALE GENOMIC DNA]</scope>
    <source>
        <strain evidence="3">cv. W05</strain>
        <tissue evidence="2">Hypocotyl of etiolated seedlings</tissue>
    </source>
</reference>
<organism evidence="2 3">
    <name type="scientific">Glycine soja</name>
    <name type="common">Wild soybean</name>
    <dbReference type="NCBI Taxonomy" id="3848"/>
    <lineage>
        <taxon>Eukaryota</taxon>
        <taxon>Viridiplantae</taxon>
        <taxon>Streptophyta</taxon>
        <taxon>Embryophyta</taxon>
        <taxon>Tracheophyta</taxon>
        <taxon>Spermatophyta</taxon>
        <taxon>Magnoliopsida</taxon>
        <taxon>eudicotyledons</taxon>
        <taxon>Gunneridae</taxon>
        <taxon>Pentapetalae</taxon>
        <taxon>rosids</taxon>
        <taxon>fabids</taxon>
        <taxon>Fabales</taxon>
        <taxon>Fabaceae</taxon>
        <taxon>Papilionoideae</taxon>
        <taxon>50 kb inversion clade</taxon>
        <taxon>NPAAA clade</taxon>
        <taxon>indigoferoid/millettioid clade</taxon>
        <taxon>Phaseoleae</taxon>
        <taxon>Glycine</taxon>
        <taxon>Glycine subgen. Soja</taxon>
    </lineage>
</organism>
<evidence type="ECO:0008006" key="4">
    <source>
        <dbReference type="Google" id="ProtNLM"/>
    </source>
</evidence>
<name>A0A445G8L1_GLYSO</name>
<dbReference type="EMBL" id="QZWG01000017">
    <property type="protein sequence ID" value="RZB57537.1"/>
    <property type="molecule type" value="Genomic_DNA"/>
</dbReference>
<keyword evidence="3" id="KW-1185">Reference proteome</keyword>